<comment type="caution">
    <text evidence="1">The sequence shown here is derived from an EMBL/GenBank/DDBJ whole genome shotgun (WGS) entry which is preliminary data.</text>
</comment>
<dbReference type="EMBL" id="JBBPFD010000510">
    <property type="protein sequence ID" value="KAK7878432.1"/>
    <property type="molecule type" value="Genomic_DNA"/>
</dbReference>
<protein>
    <submittedName>
        <fullName evidence="1">Uncharacterized protein</fullName>
    </submittedName>
</protein>
<sequence length="121" mass="12178">FETQQLNMDLLNMDLEDFQAWMDAGGDYIRPAAVAPVVHPDGAGGDAGDHFVAPVAPPHAAPVAPVVPPPVAPVAPPHVAPVAPVAPPMWPCGSSGDYIRPAAVAPLVHPGGGGGDAAVYL</sequence>
<proteinExistence type="predicted"/>
<organism evidence="1 2">
    <name type="scientific">Mugilogobius chulae</name>
    <name type="common">yellowstripe goby</name>
    <dbReference type="NCBI Taxonomy" id="88201"/>
    <lineage>
        <taxon>Eukaryota</taxon>
        <taxon>Metazoa</taxon>
        <taxon>Chordata</taxon>
        <taxon>Craniata</taxon>
        <taxon>Vertebrata</taxon>
        <taxon>Euteleostomi</taxon>
        <taxon>Actinopterygii</taxon>
        <taxon>Neopterygii</taxon>
        <taxon>Teleostei</taxon>
        <taxon>Neoteleostei</taxon>
        <taxon>Acanthomorphata</taxon>
        <taxon>Gobiaria</taxon>
        <taxon>Gobiiformes</taxon>
        <taxon>Gobioidei</taxon>
        <taxon>Gobiidae</taxon>
        <taxon>Gobionellinae</taxon>
        <taxon>Mugilogobius</taxon>
    </lineage>
</organism>
<gene>
    <name evidence="1" type="ORF">WMY93_034324</name>
</gene>
<dbReference type="Proteomes" id="UP001460270">
    <property type="component" value="Unassembled WGS sequence"/>
</dbReference>
<feature type="non-terminal residue" evidence="1">
    <location>
        <position position="1"/>
    </location>
</feature>
<feature type="non-terminal residue" evidence="1">
    <location>
        <position position="121"/>
    </location>
</feature>
<reference evidence="2" key="1">
    <citation type="submission" date="2024-04" db="EMBL/GenBank/DDBJ databases">
        <title>Salinicola lusitanus LLJ914,a marine bacterium isolated from the Okinawa Trough.</title>
        <authorList>
            <person name="Li J."/>
        </authorList>
    </citation>
    <scope>NUCLEOTIDE SEQUENCE [LARGE SCALE GENOMIC DNA]</scope>
</reference>
<evidence type="ECO:0000313" key="2">
    <source>
        <dbReference type="Proteomes" id="UP001460270"/>
    </source>
</evidence>
<name>A0AAW0MMX1_9GOBI</name>
<dbReference type="AlphaFoldDB" id="A0AAW0MMX1"/>
<evidence type="ECO:0000313" key="1">
    <source>
        <dbReference type="EMBL" id="KAK7878432.1"/>
    </source>
</evidence>
<keyword evidence="2" id="KW-1185">Reference proteome</keyword>
<accession>A0AAW0MMX1</accession>